<proteinExistence type="predicted"/>
<dbReference type="PANTHER" id="PTHR38784:SF1">
    <property type="entry name" value="SUCROSE PHOSPHORYLASE"/>
    <property type="match status" value="1"/>
</dbReference>
<dbReference type="Pfam" id="PF07152">
    <property type="entry name" value="YaeQ"/>
    <property type="match status" value="1"/>
</dbReference>
<dbReference type="CDD" id="cd22368">
    <property type="entry name" value="YaeQ-like"/>
    <property type="match status" value="1"/>
</dbReference>
<dbReference type="Gene3D" id="3.10.640.10">
    <property type="entry name" value="Restriction endonuclease-like alpha-beta roll domain"/>
    <property type="match status" value="1"/>
</dbReference>
<sequence>MALKATIFKAELQIADLDRHYYQTHNLTIARHPSETDERMMVRLLAFALQADEHLSFTKGLSSEDEPDIWLKNYSEEIELWIDLGQPDEKRLRKACGRARNVVLYNYGGNTSDMWWQVNSGKFSRFENLRIFNLSQEQTQQLAEFSQRSMRLNMTIQEGHVLLSDGERSLDLVLEQRL</sequence>
<evidence type="ECO:0000313" key="1">
    <source>
        <dbReference type="EMBL" id="UYM16022.1"/>
    </source>
</evidence>
<dbReference type="InterPro" id="IPR011335">
    <property type="entry name" value="Restrct_endonuc-II-like"/>
</dbReference>
<dbReference type="RefSeq" id="WP_262598311.1">
    <property type="nucleotide sequence ID" value="NZ_CP103300.1"/>
</dbReference>
<dbReference type="EMBL" id="CP103300">
    <property type="protein sequence ID" value="UYM16022.1"/>
    <property type="molecule type" value="Genomic_DNA"/>
</dbReference>
<dbReference type="InterPro" id="IPR038590">
    <property type="entry name" value="YaeQ_sf"/>
</dbReference>
<accession>A0ABY6GTX6</accession>
<name>A0ABY6GTX6_9GAMM</name>
<gene>
    <name evidence="1" type="ORF">NX720_24990</name>
</gene>
<dbReference type="PIRSF" id="PIRSF011484">
    <property type="entry name" value="YaeQ"/>
    <property type="match status" value="1"/>
</dbReference>
<reference evidence="1" key="1">
    <citation type="submission" date="2022-10" db="EMBL/GenBank/DDBJ databases">
        <title>Completed Genome Sequence of two octocoral isolated bacterium, Endozoicomonas euniceicola EF212T and Endozoicomonas gorgoniicola PS125T.</title>
        <authorList>
            <person name="Chiou Y.-J."/>
            <person name="Chen Y.-H."/>
        </authorList>
    </citation>
    <scope>NUCLEOTIDE SEQUENCE</scope>
    <source>
        <strain evidence="1">EF212</strain>
    </source>
</reference>
<dbReference type="SMART" id="SM01322">
    <property type="entry name" value="YaeQ"/>
    <property type="match status" value="1"/>
</dbReference>
<protein>
    <submittedName>
        <fullName evidence="1">YaeQ family protein</fullName>
    </submittedName>
</protein>
<dbReference type="Proteomes" id="UP001163255">
    <property type="component" value="Chromosome"/>
</dbReference>
<dbReference type="SUPFAM" id="SSF52980">
    <property type="entry name" value="Restriction endonuclease-like"/>
    <property type="match status" value="1"/>
</dbReference>
<evidence type="ECO:0000313" key="2">
    <source>
        <dbReference type="Proteomes" id="UP001163255"/>
    </source>
</evidence>
<keyword evidence="2" id="KW-1185">Reference proteome</keyword>
<organism evidence="1 2">
    <name type="scientific">Endozoicomonas euniceicola</name>
    <dbReference type="NCBI Taxonomy" id="1234143"/>
    <lineage>
        <taxon>Bacteria</taxon>
        <taxon>Pseudomonadati</taxon>
        <taxon>Pseudomonadota</taxon>
        <taxon>Gammaproteobacteria</taxon>
        <taxon>Oceanospirillales</taxon>
        <taxon>Endozoicomonadaceae</taxon>
        <taxon>Endozoicomonas</taxon>
    </lineage>
</organism>
<dbReference type="PANTHER" id="PTHR38784">
    <property type="entry name" value="SUCROSE PHOSPHORYLASE"/>
    <property type="match status" value="1"/>
</dbReference>
<dbReference type="InterPro" id="IPR009822">
    <property type="entry name" value="YaeQ"/>
</dbReference>